<comment type="caution">
    <text evidence="1">The sequence shown here is derived from an EMBL/GenBank/DDBJ whole genome shotgun (WGS) entry which is preliminary data.</text>
</comment>
<dbReference type="RefSeq" id="WP_350410968.1">
    <property type="nucleotide sequence ID" value="NZ_JBEOKT010000003.1"/>
</dbReference>
<dbReference type="Proteomes" id="UP001476807">
    <property type="component" value="Unassembled WGS sequence"/>
</dbReference>
<organism evidence="1 2">
    <name type="scientific">Pontibacter populi</name>
    <dbReference type="NCBI Taxonomy" id="890055"/>
    <lineage>
        <taxon>Bacteria</taxon>
        <taxon>Pseudomonadati</taxon>
        <taxon>Bacteroidota</taxon>
        <taxon>Cytophagia</taxon>
        <taxon>Cytophagales</taxon>
        <taxon>Hymenobacteraceae</taxon>
        <taxon>Pontibacter</taxon>
    </lineage>
</organism>
<reference evidence="1 2" key="1">
    <citation type="submission" date="2024-06" db="EMBL/GenBank/DDBJ databases">
        <title>Pontibacter populi HYL7-15.</title>
        <authorList>
            <person name="Kim M.K."/>
        </authorList>
    </citation>
    <scope>NUCLEOTIDE SEQUENCE [LARGE SCALE GENOMIC DNA]</scope>
    <source>
        <strain evidence="1 2">HYL7-15</strain>
    </source>
</reference>
<dbReference type="EMBL" id="JBEOKT010000003">
    <property type="protein sequence ID" value="MER2996652.1"/>
    <property type="molecule type" value="Genomic_DNA"/>
</dbReference>
<sequence>MKKKHYIALFHPVGEEVKTRIDFDSEIEETLVYELLKLDGYSIYQFILPDYQYVMSFDELSELGVKFKLFKKERKTWFGLSKKIEQELLIYPKDGFFYPYQYGSYFYLFSREEIKESDFIRWIEEQFPKRWVDFDDTLAGLNSKTIKLLHQSDYILVTNHDYQKEFGVVGSKEVCATLTAKLRQGAFESFETEEYLQNKE</sequence>
<proteinExistence type="predicted"/>
<accession>A0ABV1RQJ4</accession>
<gene>
    <name evidence="1" type="ORF">ABS362_03795</name>
</gene>
<name>A0ABV1RQJ4_9BACT</name>
<evidence type="ECO:0000313" key="1">
    <source>
        <dbReference type="EMBL" id="MER2996652.1"/>
    </source>
</evidence>
<evidence type="ECO:0000313" key="2">
    <source>
        <dbReference type="Proteomes" id="UP001476807"/>
    </source>
</evidence>
<protein>
    <recommendedName>
        <fullName evidence="3">IPExxxVDY family protein</fullName>
    </recommendedName>
</protein>
<evidence type="ECO:0008006" key="3">
    <source>
        <dbReference type="Google" id="ProtNLM"/>
    </source>
</evidence>
<keyword evidence="2" id="KW-1185">Reference proteome</keyword>